<sequence length="534" mass="56759">MGRRGISRSADVKKQVHAGWRQGRSQKQLAIDFDLSESSVARYINQVESMLYHRKDESCLEPRKRSKTYWPGRGKSLDENALDIVKSLFESNPRLTIESVVDLLHNEYGYACSNESSISRFCSKRGFSIKKYKVARERESKVGSNDDHRHESAAVEVGVGASTAAAKSEARPGKREREPEVAESKEGAADDDTEPIMDELSKIISEELAQLAQRKKRQKTSERLHMHPPQPTPYIFTGSGLHPGCPPGNKEEKARFPMPAVPPSSSPLPFPLPPPHPNQPAISLSLPTSDHTTPTAVRSFIPPSPALPLPLPLPVPLPLPPHTPLTFHRTPIVSVPVEMRRPPCAAPFVFASRPGDGRYPLAGAQLGEMAAMLKLLSDAAKSKAAAASGGGGGGVPTEGKERAGSVAAMPLAQQRDASHGCPDYARSVSSLSTISVPRSCSNDSLPASFASPPPCPSHQHPDNTGTTTTTATSGSLHVLETLQSTVQGELVRMQMEKEQSDKGGKGGGVEATHGGGGGGDGLSSGSSCASSPTG</sequence>
<protein>
    <submittedName>
        <fullName evidence="2">Uncharacterized protein</fullName>
    </submittedName>
</protein>
<keyword evidence="3" id="KW-1185">Reference proteome</keyword>
<feature type="compositionally biased region" description="Basic and acidic residues" evidence="1">
    <location>
        <begin position="494"/>
        <end position="504"/>
    </location>
</feature>
<gene>
    <name evidence="2" type="ORF">Vbra_22576</name>
</gene>
<feature type="compositionally biased region" description="Low complexity" evidence="1">
    <location>
        <begin position="464"/>
        <end position="475"/>
    </location>
</feature>
<evidence type="ECO:0000313" key="3">
    <source>
        <dbReference type="Proteomes" id="UP000041254"/>
    </source>
</evidence>
<reference evidence="2 3" key="1">
    <citation type="submission" date="2014-11" db="EMBL/GenBank/DDBJ databases">
        <authorList>
            <person name="Zhu J."/>
            <person name="Qi W."/>
            <person name="Song R."/>
        </authorList>
    </citation>
    <scope>NUCLEOTIDE SEQUENCE [LARGE SCALE GENOMIC DNA]</scope>
</reference>
<feature type="compositionally biased region" description="Basic and acidic residues" evidence="1">
    <location>
        <begin position="137"/>
        <end position="153"/>
    </location>
</feature>
<feature type="compositionally biased region" description="Low complexity" evidence="1">
    <location>
        <begin position="523"/>
        <end position="534"/>
    </location>
</feature>
<dbReference type="EMBL" id="CDMY01000401">
    <property type="protein sequence ID" value="CEM10134.1"/>
    <property type="molecule type" value="Genomic_DNA"/>
</dbReference>
<dbReference type="Proteomes" id="UP000041254">
    <property type="component" value="Unassembled WGS sequence"/>
</dbReference>
<proteinExistence type="predicted"/>
<evidence type="ECO:0000256" key="1">
    <source>
        <dbReference type="SAM" id="MobiDB-lite"/>
    </source>
</evidence>
<dbReference type="InParanoid" id="A0A0G4FB72"/>
<accession>A0A0G4FB72</accession>
<feature type="compositionally biased region" description="Basic and acidic residues" evidence="1">
    <location>
        <begin position="168"/>
        <end position="188"/>
    </location>
</feature>
<dbReference type="AlphaFoldDB" id="A0A0G4FB72"/>
<evidence type="ECO:0000313" key="2">
    <source>
        <dbReference type="EMBL" id="CEM10134.1"/>
    </source>
</evidence>
<organism evidence="2 3">
    <name type="scientific">Vitrella brassicaformis (strain CCMP3155)</name>
    <dbReference type="NCBI Taxonomy" id="1169540"/>
    <lineage>
        <taxon>Eukaryota</taxon>
        <taxon>Sar</taxon>
        <taxon>Alveolata</taxon>
        <taxon>Colpodellida</taxon>
        <taxon>Vitrellaceae</taxon>
        <taxon>Vitrella</taxon>
    </lineage>
</organism>
<feature type="region of interest" description="Disordered" evidence="1">
    <location>
        <begin position="137"/>
        <end position="192"/>
    </location>
</feature>
<name>A0A0G4FB72_VITBC</name>
<dbReference type="VEuPathDB" id="CryptoDB:Vbra_22576"/>
<feature type="compositionally biased region" description="Gly residues" evidence="1">
    <location>
        <begin position="505"/>
        <end position="522"/>
    </location>
</feature>
<feature type="region of interest" description="Disordered" evidence="1">
    <location>
        <begin position="435"/>
        <end position="475"/>
    </location>
</feature>
<feature type="region of interest" description="Disordered" evidence="1">
    <location>
        <begin position="494"/>
        <end position="534"/>
    </location>
</feature>